<dbReference type="InterPro" id="IPR007391">
    <property type="entry name" value="Vancomycin_resist_VanW"/>
</dbReference>
<reference evidence="2" key="1">
    <citation type="submission" date="2024-06" db="EMBL/GenBank/DDBJ databases">
        <authorList>
            <person name="Fan A."/>
            <person name="Zhang F.Y."/>
            <person name="Zhang L."/>
        </authorList>
    </citation>
    <scope>NUCLEOTIDE SEQUENCE</scope>
    <source>
        <strain evidence="2">Y61</strain>
    </source>
</reference>
<evidence type="ECO:0000313" key="2">
    <source>
        <dbReference type="EMBL" id="XCJ18452.1"/>
    </source>
</evidence>
<dbReference type="PANTHER" id="PTHR35788">
    <property type="entry name" value="EXPORTED PROTEIN-RELATED"/>
    <property type="match status" value="1"/>
</dbReference>
<organism evidence="2">
    <name type="scientific">Sporolactobacillus sp. Y61</name>
    <dbReference type="NCBI Taxonomy" id="3160863"/>
    <lineage>
        <taxon>Bacteria</taxon>
        <taxon>Bacillati</taxon>
        <taxon>Bacillota</taxon>
        <taxon>Bacilli</taxon>
        <taxon>Bacillales</taxon>
        <taxon>Sporolactobacillaceae</taxon>
        <taxon>Sporolactobacillus</taxon>
    </lineage>
</organism>
<dbReference type="RefSeq" id="WP_353949457.1">
    <property type="nucleotide sequence ID" value="NZ_CP159510.1"/>
</dbReference>
<dbReference type="AlphaFoldDB" id="A0AAU8IJR7"/>
<dbReference type="InterPro" id="IPR052913">
    <property type="entry name" value="Glycopeptide_resist_protein"/>
</dbReference>
<protein>
    <submittedName>
        <fullName evidence="2">VanW family protein</fullName>
    </submittedName>
</protein>
<feature type="region of interest" description="Disordered" evidence="1">
    <location>
        <begin position="285"/>
        <end position="311"/>
    </location>
</feature>
<sequence>MIKILFSFFLLTGAAVPSDHLVITLHGKPAATVTRAEVTRVFPGPPFIDPEQVDQFISKLNRTIYQAPQNATLDQHGGIAAEKPGVRLDQRAFRDRFYRYLFSRGPATVEAPLSPVYPKVDSELLSEIRVRPIGSYVTFFNAGNKSRSNNIMLATEAINNTVVFPNETFSFNQTVGRRTKEKGYLPARVIVRGEYSEGIGGGICQVSSTLFNAVDRAGLRITKRYSHSRRVGYVPPGRDATVDWYGPDFRFRNTYHQPILILAHKYGGSVSFSLYSSDTIHIKPKTIPDPSAKMPEEGHAGHKQKLKKKAE</sequence>
<evidence type="ECO:0000256" key="1">
    <source>
        <dbReference type="SAM" id="MobiDB-lite"/>
    </source>
</evidence>
<proteinExistence type="predicted"/>
<name>A0AAU8IJR7_9BACL</name>
<gene>
    <name evidence="2" type="ORF">ABNN70_15415</name>
</gene>
<dbReference type="EMBL" id="CP159510">
    <property type="protein sequence ID" value="XCJ18452.1"/>
    <property type="molecule type" value="Genomic_DNA"/>
</dbReference>
<dbReference type="Pfam" id="PF04294">
    <property type="entry name" value="VanW"/>
    <property type="match status" value="1"/>
</dbReference>
<accession>A0AAU8IJR7</accession>
<feature type="compositionally biased region" description="Basic residues" evidence="1">
    <location>
        <begin position="301"/>
        <end position="311"/>
    </location>
</feature>
<dbReference type="PANTHER" id="PTHR35788:SF1">
    <property type="entry name" value="EXPORTED PROTEIN"/>
    <property type="match status" value="1"/>
</dbReference>